<dbReference type="GO" id="GO:0030170">
    <property type="term" value="F:pyridoxal phosphate binding"/>
    <property type="evidence" value="ECO:0007669"/>
    <property type="project" value="InterPro"/>
</dbReference>
<dbReference type="SUPFAM" id="SSF53383">
    <property type="entry name" value="PLP-dependent transferases"/>
    <property type="match status" value="1"/>
</dbReference>
<evidence type="ECO:0000256" key="4">
    <source>
        <dbReference type="RuleBase" id="RU362118"/>
    </source>
</evidence>
<evidence type="ECO:0000313" key="6">
    <source>
        <dbReference type="Proteomes" id="UP000245699"/>
    </source>
</evidence>
<comment type="caution">
    <text evidence="5">The sequence shown here is derived from an EMBL/GenBank/DDBJ whole genome shotgun (WGS) entry which is preliminary data.</text>
</comment>
<dbReference type="Proteomes" id="UP000245699">
    <property type="component" value="Unassembled WGS sequence"/>
</dbReference>
<sequence length="398" mass="43754">MVEIKNPLYDSARMSTQSIHADQHLIVSPEVAPGITLSSTYLYSKNGHTSPNFGNDQLYQYSRYGTPTIARAESVLGTLTNGYATMHSSGLTSLFALLIHYRPTRIAMKNGYFGSTNVVNLYRTLVPNLVVISLSDQFKENDFVWLETPLNPTGEVDDIRYYANKAHAVNAILAVDSTFAPPPLCDPFKQGADVIVHSGTKYFGGHADVLCGVIVTKCREMNEALHKQRNVMGATPGSMEAWLILRSIRTLELRVRQQSKTTHMLVAWLANAAKGCNLIETDGIPVGAIKSVKHASIQTFSPSFDVCAQHPNGFGPVFSVVFKTQEQALFVARHLRLTTFATSLGGVMSLADWRHGDDPTQDPGLLRISVGLEDIEDLKNDWRSTIQASQIALESSKL</sequence>
<dbReference type="GO" id="GO:0016846">
    <property type="term" value="F:carbon-sulfur lyase activity"/>
    <property type="evidence" value="ECO:0007669"/>
    <property type="project" value="TreeGrafter"/>
</dbReference>
<dbReference type="PANTHER" id="PTHR11808:SF35">
    <property type="entry name" value="CYSTATHIONINE GAMMA-SYNTHASE (AFU_ORTHOLOGUE AFUA_7G01590)"/>
    <property type="match status" value="1"/>
</dbReference>
<gene>
    <name evidence="5" type="ORF">BB559_003060</name>
</gene>
<dbReference type="PANTHER" id="PTHR11808">
    <property type="entry name" value="TRANS-SULFURATION ENZYME FAMILY MEMBER"/>
    <property type="match status" value="1"/>
</dbReference>
<keyword evidence="6" id="KW-1185">Reference proteome</keyword>
<dbReference type="OrthoDB" id="3512640at2759"/>
<protein>
    <recommendedName>
        <fullName evidence="7">Cystathionine gamma-synthase</fullName>
    </recommendedName>
</protein>
<dbReference type="EMBL" id="MBFT01000271">
    <property type="protein sequence ID" value="PVU94162.1"/>
    <property type="molecule type" value="Genomic_DNA"/>
</dbReference>
<dbReference type="GO" id="GO:0019346">
    <property type="term" value="P:transsulfuration"/>
    <property type="evidence" value="ECO:0007669"/>
    <property type="project" value="InterPro"/>
</dbReference>
<reference evidence="5 6" key="1">
    <citation type="journal article" date="2018" name="MBio">
        <title>Comparative Genomics Reveals the Core Gene Toolbox for the Fungus-Insect Symbiosis.</title>
        <authorList>
            <person name="Wang Y."/>
            <person name="Stata M."/>
            <person name="Wang W."/>
            <person name="Stajich J.E."/>
            <person name="White M.M."/>
            <person name="Moncalvo J.M."/>
        </authorList>
    </citation>
    <scope>NUCLEOTIDE SEQUENCE [LARGE SCALE GENOMIC DNA]</scope>
    <source>
        <strain evidence="5 6">AUS-77-4</strain>
    </source>
</reference>
<organism evidence="5 6">
    <name type="scientific">Furculomyces boomerangus</name>
    <dbReference type="NCBI Taxonomy" id="61424"/>
    <lineage>
        <taxon>Eukaryota</taxon>
        <taxon>Fungi</taxon>
        <taxon>Fungi incertae sedis</taxon>
        <taxon>Zoopagomycota</taxon>
        <taxon>Kickxellomycotina</taxon>
        <taxon>Harpellomycetes</taxon>
        <taxon>Harpellales</taxon>
        <taxon>Harpellaceae</taxon>
        <taxon>Furculomyces</taxon>
    </lineage>
</organism>
<dbReference type="InterPro" id="IPR015424">
    <property type="entry name" value="PyrdxlP-dep_Trfase"/>
</dbReference>
<dbReference type="InterPro" id="IPR000277">
    <property type="entry name" value="Cys/Met-Metab_PyrdxlP-dep_enz"/>
</dbReference>
<evidence type="ECO:0000256" key="2">
    <source>
        <dbReference type="ARBA" id="ARBA00022898"/>
    </source>
</evidence>
<keyword evidence="2 3" id="KW-0663">Pyridoxal phosphate</keyword>
<dbReference type="PIRSF" id="PIRSF001434">
    <property type="entry name" value="CGS"/>
    <property type="match status" value="1"/>
</dbReference>
<evidence type="ECO:0000313" key="5">
    <source>
        <dbReference type="EMBL" id="PVU94162.1"/>
    </source>
</evidence>
<name>A0A2T9YPA6_9FUNG</name>
<dbReference type="Gene3D" id="3.40.640.10">
    <property type="entry name" value="Type I PLP-dependent aspartate aminotransferase-like (Major domain)"/>
    <property type="match status" value="1"/>
</dbReference>
<evidence type="ECO:0000256" key="1">
    <source>
        <dbReference type="ARBA" id="ARBA00001933"/>
    </source>
</evidence>
<proteinExistence type="inferred from homology"/>
<feature type="modified residue" description="N6-(pyridoxal phosphate)lysine" evidence="3">
    <location>
        <position position="201"/>
    </location>
</feature>
<dbReference type="InterPro" id="IPR015422">
    <property type="entry name" value="PyrdxlP-dep_Trfase_small"/>
</dbReference>
<dbReference type="InterPro" id="IPR015421">
    <property type="entry name" value="PyrdxlP-dep_Trfase_major"/>
</dbReference>
<evidence type="ECO:0008006" key="7">
    <source>
        <dbReference type="Google" id="ProtNLM"/>
    </source>
</evidence>
<dbReference type="Pfam" id="PF01053">
    <property type="entry name" value="Cys_Met_Meta_PP"/>
    <property type="match status" value="1"/>
</dbReference>
<accession>A0A2T9YPA6</accession>
<evidence type="ECO:0000256" key="3">
    <source>
        <dbReference type="PIRSR" id="PIRSR001434-2"/>
    </source>
</evidence>
<comment type="cofactor">
    <cofactor evidence="1 4">
        <name>pyridoxal 5'-phosphate</name>
        <dbReference type="ChEBI" id="CHEBI:597326"/>
    </cofactor>
</comment>
<comment type="similarity">
    <text evidence="4">Belongs to the trans-sulfuration enzymes family.</text>
</comment>
<dbReference type="AlphaFoldDB" id="A0A2T9YPA6"/>
<dbReference type="STRING" id="61424.A0A2T9YPA6"/>
<dbReference type="Gene3D" id="3.90.1150.10">
    <property type="entry name" value="Aspartate Aminotransferase, domain 1"/>
    <property type="match status" value="1"/>
</dbReference>
<dbReference type="GO" id="GO:0005737">
    <property type="term" value="C:cytoplasm"/>
    <property type="evidence" value="ECO:0007669"/>
    <property type="project" value="TreeGrafter"/>
</dbReference>